<evidence type="ECO:0000256" key="8">
    <source>
        <dbReference type="ARBA" id="ARBA00022692"/>
    </source>
</evidence>
<protein>
    <recommendedName>
        <fullName evidence="15">Hexosyltransferase</fullName>
        <ecNumber evidence="15">2.4.1.-</ecNumber>
    </recommendedName>
</protein>
<evidence type="ECO:0000256" key="6">
    <source>
        <dbReference type="ARBA" id="ARBA00022676"/>
    </source>
</evidence>
<keyword evidence="8" id="KW-0812">Transmembrane</keyword>
<keyword evidence="6 15" id="KW-0328">Glycosyltransferase</keyword>
<evidence type="ECO:0000256" key="12">
    <source>
        <dbReference type="ARBA" id="ARBA00023136"/>
    </source>
</evidence>
<dbReference type="OrthoDB" id="1158011at2759"/>
<evidence type="ECO:0000256" key="4">
    <source>
        <dbReference type="ARBA" id="ARBA00005093"/>
    </source>
</evidence>
<dbReference type="HOGENOM" id="CLU_046589_0_0_1"/>
<comment type="similarity">
    <text evidence="5 15">Belongs to the glycosyltransferase 31 family.</text>
</comment>
<dbReference type="EMBL" id="KB311802">
    <property type="protein sequence ID" value="ELT88543.1"/>
    <property type="molecule type" value="Genomic_DNA"/>
</dbReference>
<dbReference type="GO" id="GO:0000139">
    <property type="term" value="C:Golgi membrane"/>
    <property type="evidence" value="ECO:0007669"/>
    <property type="project" value="UniProtKB-SubCell"/>
</dbReference>
<dbReference type="PANTHER" id="PTHR11214:SF3">
    <property type="entry name" value="BETA-1,3-GALACTOSYLTRANSFERASE 6"/>
    <property type="match status" value="1"/>
</dbReference>
<proteinExistence type="inferred from homology"/>
<evidence type="ECO:0000256" key="14">
    <source>
        <dbReference type="ARBA" id="ARBA00023211"/>
    </source>
</evidence>
<evidence type="ECO:0000256" key="5">
    <source>
        <dbReference type="ARBA" id="ARBA00008661"/>
    </source>
</evidence>
<dbReference type="PANTHER" id="PTHR11214">
    <property type="entry name" value="BETA-1,3-N-ACETYLGLUCOSAMINYLTRANSFERASE"/>
    <property type="match status" value="1"/>
</dbReference>
<dbReference type="GO" id="GO:0006493">
    <property type="term" value="P:protein O-linked glycosylation"/>
    <property type="evidence" value="ECO:0007669"/>
    <property type="project" value="TreeGrafter"/>
</dbReference>
<keyword evidence="11 15" id="KW-0333">Golgi apparatus</keyword>
<keyword evidence="9" id="KW-0735">Signal-anchor</keyword>
<comment type="subcellular location">
    <subcellularLocation>
        <location evidence="2 15">Golgi apparatus membrane</location>
        <topology evidence="2 15">Single-pass type II membrane protein</topology>
    </subcellularLocation>
</comment>
<dbReference type="Gene3D" id="3.90.550.50">
    <property type="match status" value="1"/>
</dbReference>
<dbReference type="EMBL" id="AMQN01015327">
    <property type="status" value="NOT_ANNOTATED_CDS"/>
    <property type="molecule type" value="Genomic_DNA"/>
</dbReference>
<keyword evidence="7" id="KW-0808">Transferase</keyword>
<organism evidence="16">
    <name type="scientific">Capitella teleta</name>
    <name type="common">Polychaete worm</name>
    <dbReference type="NCBI Taxonomy" id="283909"/>
    <lineage>
        <taxon>Eukaryota</taxon>
        <taxon>Metazoa</taxon>
        <taxon>Spiralia</taxon>
        <taxon>Lophotrochozoa</taxon>
        <taxon>Annelida</taxon>
        <taxon>Polychaeta</taxon>
        <taxon>Sedentaria</taxon>
        <taxon>Scolecida</taxon>
        <taxon>Capitellidae</taxon>
        <taxon>Capitella</taxon>
    </lineage>
</organism>
<dbReference type="FunFam" id="3.90.550.50:FF:000018">
    <property type="entry name" value="Hexosyltransferase"/>
    <property type="match status" value="1"/>
</dbReference>
<keyword evidence="14" id="KW-0464">Manganese</keyword>
<comment type="pathway">
    <text evidence="3">Glycan metabolism; chondroitin sulfate biosynthesis.</text>
</comment>
<dbReference type="Proteomes" id="UP000014760">
    <property type="component" value="Unassembled WGS sequence"/>
</dbReference>
<evidence type="ECO:0000256" key="1">
    <source>
        <dbReference type="ARBA" id="ARBA00001936"/>
    </source>
</evidence>
<comment type="cofactor">
    <cofactor evidence="1">
        <name>Mn(2+)</name>
        <dbReference type="ChEBI" id="CHEBI:29035"/>
    </cofactor>
</comment>
<dbReference type="GO" id="GO:0006024">
    <property type="term" value="P:glycosaminoglycan biosynthetic process"/>
    <property type="evidence" value="ECO:0007669"/>
    <property type="project" value="UniProtKB-ARBA"/>
</dbReference>
<evidence type="ECO:0000313" key="17">
    <source>
        <dbReference type="EnsemblMetazoa" id="CapteP192317"/>
    </source>
</evidence>
<dbReference type="OMA" id="IASNAHW"/>
<dbReference type="EC" id="2.4.1.-" evidence="15"/>
<reference evidence="16 18" key="2">
    <citation type="journal article" date="2013" name="Nature">
        <title>Insights into bilaterian evolution from three spiralian genomes.</title>
        <authorList>
            <person name="Simakov O."/>
            <person name="Marletaz F."/>
            <person name="Cho S.J."/>
            <person name="Edsinger-Gonzales E."/>
            <person name="Havlak P."/>
            <person name="Hellsten U."/>
            <person name="Kuo D.H."/>
            <person name="Larsson T."/>
            <person name="Lv J."/>
            <person name="Arendt D."/>
            <person name="Savage R."/>
            <person name="Osoegawa K."/>
            <person name="de Jong P."/>
            <person name="Grimwood J."/>
            <person name="Chapman J.A."/>
            <person name="Shapiro H."/>
            <person name="Aerts A."/>
            <person name="Otillar R.P."/>
            <person name="Terry A.Y."/>
            <person name="Boore J.L."/>
            <person name="Grigoriev I.V."/>
            <person name="Lindberg D.R."/>
            <person name="Seaver E.C."/>
            <person name="Weisblat D.A."/>
            <person name="Putnam N.H."/>
            <person name="Rokhsar D.S."/>
        </authorList>
    </citation>
    <scope>NUCLEOTIDE SEQUENCE</scope>
    <source>
        <strain evidence="16 18">I ESC-2004</strain>
    </source>
</reference>
<evidence type="ECO:0000256" key="7">
    <source>
        <dbReference type="ARBA" id="ARBA00022679"/>
    </source>
</evidence>
<sequence length="300" mass="34713">MILVWKWLPSTTPSSLGWPRASKHNVSLVILVHSAPSNAERRHVIRATWLSALPPDTLALFVMGTGGLSNDATWNIQQEQRNHSDLLLFDGMTEDYFTLTTKVRRAFVWLHHNIDFKFVLKADDDTFVRVDLLVQESQKLKSFERIYWGYFSGDIRPFDPSVTDIKLCDLHVPYAKGGGYILSADLVSFITENQERLVSHKAEDVAVGLWLGPLKMNRLHDRRFDTEYVSRGCTERYIVTHKQDVYSMQEKHKSLQMNRVLCSHPAQLRFSYDYKWNKLPSQCCRASKTDYSVLCNQLIQ</sequence>
<keyword evidence="18" id="KW-1185">Reference proteome</keyword>
<dbReference type="Pfam" id="PF01762">
    <property type="entry name" value="Galactosyl_T"/>
    <property type="match status" value="1"/>
</dbReference>
<dbReference type="AlphaFoldDB" id="R7T5R8"/>
<keyword evidence="13" id="KW-0325">Glycoprotein</keyword>
<keyword evidence="10" id="KW-1133">Transmembrane helix</keyword>
<gene>
    <name evidence="16" type="ORF">CAPTEDRAFT_192317</name>
</gene>
<evidence type="ECO:0000256" key="11">
    <source>
        <dbReference type="ARBA" id="ARBA00023034"/>
    </source>
</evidence>
<evidence type="ECO:0000256" key="9">
    <source>
        <dbReference type="ARBA" id="ARBA00022968"/>
    </source>
</evidence>
<evidence type="ECO:0000256" key="13">
    <source>
        <dbReference type="ARBA" id="ARBA00023180"/>
    </source>
</evidence>
<comment type="pathway">
    <text evidence="4">Glycan metabolism; heparan sulfate biosynthesis.</text>
</comment>
<dbReference type="EnsemblMetazoa" id="CapteT192317">
    <property type="protein sequence ID" value="CapteP192317"/>
    <property type="gene ID" value="CapteG192317"/>
</dbReference>
<dbReference type="InterPro" id="IPR002659">
    <property type="entry name" value="Glyco_trans_31"/>
</dbReference>
<dbReference type="FunCoup" id="R7T5R8">
    <property type="interactions" value="163"/>
</dbReference>
<accession>R7T5R8</accession>
<evidence type="ECO:0000313" key="18">
    <source>
        <dbReference type="Proteomes" id="UP000014760"/>
    </source>
</evidence>
<evidence type="ECO:0000256" key="15">
    <source>
        <dbReference type="RuleBase" id="RU363063"/>
    </source>
</evidence>
<evidence type="ECO:0000256" key="3">
    <source>
        <dbReference type="ARBA" id="ARBA00004840"/>
    </source>
</evidence>
<keyword evidence="12" id="KW-0472">Membrane</keyword>
<name>R7T5R8_CAPTE</name>
<reference evidence="17" key="3">
    <citation type="submission" date="2015-06" db="UniProtKB">
        <authorList>
            <consortium name="EnsemblMetazoa"/>
        </authorList>
    </citation>
    <scope>IDENTIFICATION</scope>
</reference>
<evidence type="ECO:0000256" key="10">
    <source>
        <dbReference type="ARBA" id="ARBA00022989"/>
    </source>
</evidence>
<reference evidence="18" key="1">
    <citation type="submission" date="2012-12" db="EMBL/GenBank/DDBJ databases">
        <authorList>
            <person name="Hellsten U."/>
            <person name="Grimwood J."/>
            <person name="Chapman J.A."/>
            <person name="Shapiro H."/>
            <person name="Aerts A."/>
            <person name="Otillar R.P."/>
            <person name="Terry A.Y."/>
            <person name="Boore J.L."/>
            <person name="Simakov O."/>
            <person name="Marletaz F."/>
            <person name="Cho S.-J."/>
            <person name="Edsinger-Gonzales E."/>
            <person name="Havlak P."/>
            <person name="Kuo D.-H."/>
            <person name="Larsson T."/>
            <person name="Lv J."/>
            <person name="Arendt D."/>
            <person name="Savage R."/>
            <person name="Osoegawa K."/>
            <person name="de Jong P."/>
            <person name="Lindberg D.R."/>
            <person name="Seaver E.C."/>
            <person name="Weisblat D.A."/>
            <person name="Putnam N.H."/>
            <person name="Grigoriev I.V."/>
            <person name="Rokhsar D.S."/>
        </authorList>
    </citation>
    <scope>NUCLEOTIDE SEQUENCE</scope>
    <source>
        <strain evidence="18">I ESC-2004</strain>
    </source>
</reference>
<evidence type="ECO:0000313" key="16">
    <source>
        <dbReference type="EMBL" id="ELT88543.1"/>
    </source>
</evidence>
<dbReference type="GO" id="GO:0047220">
    <property type="term" value="F:galactosylxylosylprotein 3-beta-galactosyltransferase activity"/>
    <property type="evidence" value="ECO:0007669"/>
    <property type="project" value="TreeGrafter"/>
</dbReference>
<evidence type="ECO:0000256" key="2">
    <source>
        <dbReference type="ARBA" id="ARBA00004323"/>
    </source>
</evidence>
<dbReference type="STRING" id="283909.R7T5R8"/>